<gene>
    <name evidence="10" type="ORF">RJ45_23610</name>
</gene>
<dbReference type="PANTHER" id="PTHR31212">
    <property type="entry name" value="ALPHA-KETOGLUTARATE-DEPENDENT DIOXYGENASE ALKB HOMOLOG 3"/>
    <property type="match status" value="1"/>
</dbReference>
<evidence type="ECO:0000256" key="4">
    <source>
        <dbReference type="ARBA" id="ARBA00022842"/>
    </source>
</evidence>
<dbReference type="InterPro" id="IPR037151">
    <property type="entry name" value="AlkB-like_sf"/>
</dbReference>
<keyword evidence="7" id="KW-0408">Iron</keyword>
<protein>
    <submittedName>
        <fullName evidence="10">DNA repair protein</fullName>
    </submittedName>
</protein>
<reference evidence="10 11" key="1">
    <citation type="submission" date="2014-12" db="EMBL/GenBank/DDBJ databases">
        <title>Genome sequencing of Photobacterium gaetbulicola AD005a.</title>
        <authorList>
            <person name="Adrian T.G.S."/>
            <person name="Chan K.G."/>
        </authorList>
    </citation>
    <scope>NUCLEOTIDE SEQUENCE [LARGE SCALE GENOMIC DNA]</scope>
    <source>
        <strain evidence="10 11">AD005a</strain>
    </source>
</reference>
<sequence>MSATSRLRDYGGGWQTLPQGRVYWLPHFLERSVAEQCFEQLSRELNWQQQKIRMFGREVLQPRLQAWCGDAVYTYSGLTMQPDPWSPTLQVIRQQLVSLLDVNFNSVLANQYRNGHDYMGWHQDNESELGEQPVIASVSLGAPRRFVLRHRQTKEKREYLLTSGSLLVMAGELQRYWQHTVPKTRRPTAARINLTFREIMS</sequence>
<dbReference type="FunFam" id="2.60.120.590:FF:000004">
    <property type="entry name" value="DNA oxidative demethylase ALKBH2"/>
    <property type="match status" value="1"/>
</dbReference>
<name>A0A0B9FVS1_9GAMM</name>
<keyword evidence="8" id="KW-0234">DNA repair</keyword>
<dbReference type="InterPro" id="IPR027450">
    <property type="entry name" value="AlkB-like"/>
</dbReference>
<dbReference type="Pfam" id="PF13532">
    <property type="entry name" value="2OG-FeII_Oxy_2"/>
    <property type="match status" value="1"/>
</dbReference>
<evidence type="ECO:0000256" key="2">
    <source>
        <dbReference type="ARBA" id="ARBA00022723"/>
    </source>
</evidence>
<comment type="cofactor">
    <cofactor evidence="1">
        <name>Fe(2+)</name>
        <dbReference type="ChEBI" id="CHEBI:29033"/>
    </cofactor>
</comment>
<comment type="caution">
    <text evidence="10">The sequence shown here is derived from an EMBL/GenBank/DDBJ whole genome shotgun (WGS) entry which is preliminary data.</text>
</comment>
<dbReference type="GO" id="GO:0046872">
    <property type="term" value="F:metal ion binding"/>
    <property type="evidence" value="ECO:0007669"/>
    <property type="project" value="UniProtKB-KW"/>
</dbReference>
<proteinExistence type="predicted"/>
<dbReference type="PROSITE" id="PS51471">
    <property type="entry name" value="FE2OG_OXY"/>
    <property type="match status" value="1"/>
</dbReference>
<dbReference type="Proteomes" id="UP000031278">
    <property type="component" value="Unassembled WGS sequence"/>
</dbReference>
<dbReference type="InterPro" id="IPR005123">
    <property type="entry name" value="Oxoglu/Fe-dep_dioxygenase_dom"/>
</dbReference>
<evidence type="ECO:0000256" key="5">
    <source>
        <dbReference type="ARBA" id="ARBA00022964"/>
    </source>
</evidence>
<evidence type="ECO:0000259" key="9">
    <source>
        <dbReference type="PROSITE" id="PS51471"/>
    </source>
</evidence>
<keyword evidence="4" id="KW-0460">Magnesium</keyword>
<evidence type="ECO:0000256" key="1">
    <source>
        <dbReference type="ARBA" id="ARBA00001954"/>
    </source>
</evidence>
<evidence type="ECO:0000256" key="7">
    <source>
        <dbReference type="ARBA" id="ARBA00023004"/>
    </source>
</evidence>
<dbReference type="EMBL" id="JWLZ01000209">
    <property type="protein sequence ID" value="KHT60219.1"/>
    <property type="molecule type" value="Genomic_DNA"/>
</dbReference>
<keyword evidence="6" id="KW-0560">Oxidoreductase</keyword>
<dbReference type="InterPro" id="IPR032854">
    <property type="entry name" value="ALKBH3"/>
</dbReference>
<accession>A0A0B9FVS1</accession>
<evidence type="ECO:0000256" key="6">
    <source>
        <dbReference type="ARBA" id="ARBA00023002"/>
    </source>
</evidence>
<keyword evidence="5" id="KW-0223">Dioxygenase</keyword>
<dbReference type="GO" id="GO:0006307">
    <property type="term" value="P:DNA alkylation repair"/>
    <property type="evidence" value="ECO:0007669"/>
    <property type="project" value="InterPro"/>
</dbReference>
<evidence type="ECO:0000313" key="11">
    <source>
        <dbReference type="Proteomes" id="UP000031278"/>
    </source>
</evidence>
<dbReference type="PANTHER" id="PTHR31212:SF4">
    <property type="entry name" value="ALPHA-KETOGLUTARATE-DEPENDENT DIOXYGENASE ALKB HOMOLOG 3"/>
    <property type="match status" value="1"/>
</dbReference>
<feature type="domain" description="Fe2OG dioxygenase" evidence="9">
    <location>
        <begin position="103"/>
        <end position="200"/>
    </location>
</feature>
<dbReference type="RefSeq" id="WP_039468513.1">
    <property type="nucleotide sequence ID" value="NZ_JWLZ01000209.1"/>
</dbReference>
<dbReference type="SUPFAM" id="SSF51197">
    <property type="entry name" value="Clavaminate synthase-like"/>
    <property type="match status" value="1"/>
</dbReference>
<evidence type="ECO:0000313" key="10">
    <source>
        <dbReference type="EMBL" id="KHT60219.1"/>
    </source>
</evidence>
<evidence type="ECO:0000256" key="8">
    <source>
        <dbReference type="ARBA" id="ARBA00023204"/>
    </source>
</evidence>
<organism evidence="10 11">
    <name type="scientific">Photobacterium gaetbulicola</name>
    <dbReference type="NCBI Taxonomy" id="1295392"/>
    <lineage>
        <taxon>Bacteria</taxon>
        <taxon>Pseudomonadati</taxon>
        <taxon>Pseudomonadota</taxon>
        <taxon>Gammaproteobacteria</taxon>
        <taxon>Vibrionales</taxon>
        <taxon>Vibrionaceae</taxon>
        <taxon>Photobacterium</taxon>
    </lineage>
</organism>
<dbReference type="AlphaFoldDB" id="A0A0B9FVS1"/>
<dbReference type="Gene3D" id="2.60.120.590">
    <property type="entry name" value="Alpha-ketoglutarate-dependent dioxygenase AlkB-like"/>
    <property type="match status" value="1"/>
</dbReference>
<evidence type="ECO:0000256" key="3">
    <source>
        <dbReference type="ARBA" id="ARBA00022763"/>
    </source>
</evidence>
<dbReference type="GO" id="GO:0032451">
    <property type="term" value="F:demethylase activity"/>
    <property type="evidence" value="ECO:0007669"/>
    <property type="project" value="UniProtKB-ARBA"/>
</dbReference>
<keyword evidence="3" id="KW-0227">DNA damage</keyword>
<dbReference type="GO" id="GO:0016705">
    <property type="term" value="F:oxidoreductase activity, acting on paired donors, with incorporation or reduction of molecular oxygen"/>
    <property type="evidence" value="ECO:0007669"/>
    <property type="project" value="UniProtKB-ARBA"/>
</dbReference>
<dbReference type="GO" id="GO:0140097">
    <property type="term" value="F:catalytic activity, acting on DNA"/>
    <property type="evidence" value="ECO:0007669"/>
    <property type="project" value="UniProtKB-ARBA"/>
</dbReference>
<dbReference type="GO" id="GO:0016787">
    <property type="term" value="F:hydrolase activity"/>
    <property type="evidence" value="ECO:0007669"/>
    <property type="project" value="UniProtKB-ARBA"/>
</dbReference>
<keyword evidence="2" id="KW-0479">Metal-binding</keyword>
<dbReference type="GO" id="GO:0051213">
    <property type="term" value="F:dioxygenase activity"/>
    <property type="evidence" value="ECO:0007669"/>
    <property type="project" value="UniProtKB-KW"/>
</dbReference>